<comment type="function">
    <text evidence="5 7">Catalyzes the condensation of carbamoyl phosphate and aspartate to form carbamoyl aspartate and inorganic phosphate, the committed step in the de novo pyrimidine nucleotide biosynthesis pathway.</text>
</comment>
<feature type="binding site" evidence="7">
    <location>
        <position position="161"/>
    </location>
    <ligand>
        <name>L-aspartate</name>
        <dbReference type="ChEBI" id="CHEBI:29991"/>
    </ligand>
</feature>
<proteinExistence type="inferred from homology"/>
<accession>A0A2N5HLT5</accession>
<dbReference type="Pfam" id="PF02729">
    <property type="entry name" value="OTCace_N"/>
    <property type="match status" value="1"/>
</dbReference>
<feature type="binding site" evidence="7">
    <location>
        <position position="51"/>
    </location>
    <ligand>
        <name>carbamoyl phosphate</name>
        <dbReference type="ChEBI" id="CHEBI:58228"/>
    </ligand>
</feature>
<evidence type="ECO:0000256" key="2">
    <source>
        <dbReference type="ARBA" id="ARBA00008896"/>
    </source>
</evidence>
<keyword evidence="11" id="KW-1185">Reference proteome</keyword>
<dbReference type="InterPro" id="IPR002082">
    <property type="entry name" value="Asp_carbamoyltransf"/>
</dbReference>
<dbReference type="GO" id="GO:0005829">
    <property type="term" value="C:cytosol"/>
    <property type="evidence" value="ECO:0007669"/>
    <property type="project" value="TreeGrafter"/>
</dbReference>
<dbReference type="Pfam" id="PF00185">
    <property type="entry name" value="OTCace"/>
    <property type="match status" value="1"/>
</dbReference>
<evidence type="ECO:0000313" key="11">
    <source>
        <dbReference type="Proteomes" id="UP000234950"/>
    </source>
</evidence>
<feature type="binding site" evidence="7">
    <location>
        <position position="213"/>
    </location>
    <ligand>
        <name>L-aspartate</name>
        <dbReference type="ChEBI" id="CHEBI:29991"/>
    </ligand>
</feature>
<gene>
    <name evidence="7" type="primary">pyrB</name>
    <name evidence="10" type="ORF">CVD27_08050</name>
</gene>
<dbReference type="GO" id="GO:0016597">
    <property type="term" value="F:amino acid binding"/>
    <property type="evidence" value="ECO:0007669"/>
    <property type="project" value="InterPro"/>
</dbReference>
<comment type="caution">
    <text evidence="10">The sequence shown here is derived from an EMBL/GenBank/DDBJ whole genome shotgun (WGS) entry which is preliminary data.</text>
</comment>
<reference evidence="10 11" key="1">
    <citation type="submission" date="2017-11" db="EMBL/GenBank/DDBJ databases">
        <title>Comparitive Functional Genomics of Dry Heat Resistant strains isolated from the Viking Spacecraft.</title>
        <authorList>
            <person name="Seuylemezian A."/>
            <person name="Cooper K."/>
            <person name="Vaishampayan P."/>
        </authorList>
    </citation>
    <scope>NUCLEOTIDE SEQUENCE [LARGE SCALE GENOMIC DNA]</scope>
    <source>
        <strain evidence="10 11">V32-6</strain>
    </source>
</reference>
<evidence type="ECO:0000256" key="4">
    <source>
        <dbReference type="ARBA" id="ARBA00022975"/>
    </source>
</evidence>
<feature type="binding site" evidence="7">
    <location>
        <position position="131"/>
    </location>
    <ligand>
        <name>carbamoyl phosphate</name>
        <dbReference type="ChEBI" id="CHEBI:58228"/>
    </ligand>
</feature>
<dbReference type="NCBIfam" id="TIGR00670">
    <property type="entry name" value="asp_carb_tr"/>
    <property type="match status" value="1"/>
</dbReference>
<feature type="binding site" evidence="7">
    <location>
        <position position="128"/>
    </location>
    <ligand>
        <name>carbamoyl phosphate</name>
        <dbReference type="ChEBI" id="CHEBI:58228"/>
    </ligand>
</feature>
<feature type="binding site" evidence="7">
    <location>
        <position position="78"/>
    </location>
    <ligand>
        <name>L-aspartate</name>
        <dbReference type="ChEBI" id="CHEBI:29991"/>
    </ligand>
</feature>
<comment type="catalytic activity">
    <reaction evidence="6 7">
        <text>carbamoyl phosphate + L-aspartate = N-carbamoyl-L-aspartate + phosphate + H(+)</text>
        <dbReference type="Rhea" id="RHEA:20013"/>
        <dbReference type="ChEBI" id="CHEBI:15378"/>
        <dbReference type="ChEBI" id="CHEBI:29991"/>
        <dbReference type="ChEBI" id="CHEBI:32814"/>
        <dbReference type="ChEBI" id="CHEBI:43474"/>
        <dbReference type="ChEBI" id="CHEBI:58228"/>
        <dbReference type="EC" id="2.1.3.2"/>
    </reaction>
</comment>
<dbReference type="InterPro" id="IPR036901">
    <property type="entry name" value="Asp/Orn_carbamoylTrfase_sf"/>
</dbReference>
<evidence type="ECO:0000259" key="9">
    <source>
        <dbReference type="Pfam" id="PF02729"/>
    </source>
</evidence>
<evidence type="ECO:0000256" key="6">
    <source>
        <dbReference type="ARBA" id="ARBA00048859"/>
    </source>
</evidence>
<dbReference type="GO" id="GO:0044205">
    <property type="term" value="P:'de novo' UMP biosynthetic process"/>
    <property type="evidence" value="ECO:0007669"/>
    <property type="project" value="UniProtKB-UniRule"/>
</dbReference>
<dbReference type="FunFam" id="3.40.50.1370:FF:000011">
    <property type="entry name" value="Aspartate carbamoyltransferase"/>
    <property type="match status" value="1"/>
</dbReference>
<dbReference type="PROSITE" id="PS00097">
    <property type="entry name" value="CARBAMOYLTRANSFERASE"/>
    <property type="match status" value="1"/>
</dbReference>
<dbReference type="GO" id="GO:0004070">
    <property type="term" value="F:aspartate carbamoyltransferase activity"/>
    <property type="evidence" value="ECO:0007669"/>
    <property type="project" value="UniProtKB-UniRule"/>
</dbReference>
<evidence type="ECO:0000256" key="3">
    <source>
        <dbReference type="ARBA" id="ARBA00022679"/>
    </source>
</evidence>
<protein>
    <recommendedName>
        <fullName evidence="7">Aspartate carbamoyltransferase</fullName>
        <ecNumber evidence="7">2.1.3.2</ecNumber>
    </recommendedName>
    <alternativeName>
        <fullName evidence="7">Aspartate transcarbamylase</fullName>
        <shortName evidence="7">ATCase</shortName>
    </alternativeName>
</protein>
<keyword evidence="4 7" id="KW-0665">Pyrimidine biosynthesis</keyword>
<evidence type="ECO:0000256" key="1">
    <source>
        <dbReference type="ARBA" id="ARBA00004852"/>
    </source>
</evidence>
<dbReference type="EMBL" id="PGVE01000035">
    <property type="protein sequence ID" value="PLS06486.1"/>
    <property type="molecule type" value="Genomic_DNA"/>
</dbReference>
<dbReference type="GO" id="GO:0006520">
    <property type="term" value="P:amino acid metabolic process"/>
    <property type="evidence" value="ECO:0007669"/>
    <property type="project" value="InterPro"/>
</dbReference>
<dbReference type="NCBIfam" id="NF002032">
    <property type="entry name" value="PRK00856.1"/>
    <property type="match status" value="1"/>
</dbReference>
<comment type="similarity">
    <text evidence="2 7">Belongs to the aspartate/ornithine carbamoyltransferase superfamily. ATCase family.</text>
</comment>
<feature type="binding site" evidence="7">
    <location>
        <position position="100"/>
    </location>
    <ligand>
        <name>carbamoyl phosphate</name>
        <dbReference type="ChEBI" id="CHEBI:58228"/>
    </ligand>
</feature>
<organism evidence="10 11">
    <name type="scientific">Neobacillus cucumis</name>
    <dbReference type="NCBI Taxonomy" id="1740721"/>
    <lineage>
        <taxon>Bacteria</taxon>
        <taxon>Bacillati</taxon>
        <taxon>Bacillota</taxon>
        <taxon>Bacilli</taxon>
        <taxon>Bacillales</taxon>
        <taxon>Bacillaceae</taxon>
        <taxon>Neobacillus</taxon>
    </lineage>
</organism>
<feature type="domain" description="Aspartate/ornithine carbamoyltransferase Asp/Orn-binding" evidence="8">
    <location>
        <begin position="148"/>
        <end position="289"/>
    </location>
</feature>
<sequence length="314" mass="35960">MLHHLLTTNELKVDEIYQILNDAHNFKKGMEWHPEKKIFAANLFFEPSTRTKSSFEVAEKRLGLDVIHFEVLTSSVQKGETLYDTVKTLESIGVRTVVIRHDQDRYFDELVGKVNIPIINGGDGCGHHPTQSLLDLMTIHQEFGQFAGLKIAIIGDIRHSRVARSNADVLTRLGAEVIFSGPEEWFDSRSADMSKYRPIDYAIQEADVVMLLRVQHERHQQKSSFTANEYHKQYGLSLEREKMMKQDSIIMHPAPVNRNVEIADSLVECKRSRIFKQMENGVYVRMAALKRSIESLEGGNGYETTYSKRVLHSI</sequence>
<evidence type="ECO:0000259" key="8">
    <source>
        <dbReference type="Pfam" id="PF00185"/>
    </source>
</evidence>
<feature type="binding site" evidence="7">
    <location>
        <position position="255"/>
    </location>
    <ligand>
        <name>carbamoyl phosphate</name>
        <dbReference type="ChEBI" id="CHEBI:58228"/>
    </ligand>
</feature>
<dbReference type="EC" id="2.1.3.2" evidence="7"/>
<keyword evidence="3 7" id="KW-0808">Transferase</keyword>
<comment type="pathway">
    <text evidence="1 7">Pyrimidine metabolism; UMP biosynthesis via de novo pathway; (S)-dihydroorotate from bicarbonate: step 2/3.</text>
</comment>
<dbReference type="RefSeq" id="WP_101647379.1">
    <property type="nucleotide sequence ID" value="NZ_PGVE01000035.1"/>
</dbReference>
<dbReference type="HAMAP" id="MF_00001">
    <property type="entry name" value="Asp_carb_tr"/>
    <property type="match status" value="1"/>
</dbReference>
<dbReference type="InterPro" id="IPR006132">
    <property type="entry name" value="Asp/Orn_carbamoyltranf_P-bd"/>
</dbReference>
<feature type="binding site" evidence="7">
    <location>
        <position position="50"/>
    </location>
    <ligand>
        <name>carbamoyl phosphate</name>
        <dbReference type="ChEBI" id="CHEBI:58228"/>
    </ligand>
</feature>
<dbReference type="AlphaFoldDB" id="A0A2N5HLT5"/>
<dbReference type="SUPFAM" id="SSF53671">
    <property type="entry name" value="Aspartate/ornithine carbamoyltransferase"/>
    <property type="match status" value="1"/>
</dbReference>
<evidence type="ECO:0000313" key="10">
    <source>
        <dbReference type="EMBL" id="PLS06486.1"/>
    </source>
</evidence>
<dbReference type="UniPathway" id="UPA00070">
    <property type="reaction ID" value="UER00116"/>
</dbReference>
<dbReference type="Proteomes" id="UP000234950">
    <property type="component" value="Unassembled WGS sequence"/>
</dbReference>
<comment type="subunit">
    <text evidence="7">Heterododecamer (2C3:3R2) of six catalytic PyrB chains organized as two trimers (C3), and six regulatory PyrI chains organized as three dimers (R2).</text>
</comment>
<dbReference type="PANTHER" id="PTHR45753:SF6">
    <property type="entry name" value="ASPARTATE CARBAMOYLTRANSFERASE"/>
    <property type="match status" value="1"/>
</dbReference>
<dbReference type="InterPro" id="IPR006130">
    <property type="entry name" value="Asp/Orn_carbamoylTrfase"/>
</dbReference>
<evidence type="ECO:0000256" key="5">
    <source>
        <dbReference type="ARBA" id="ARBA00043884"/>
    </source>
</evidence>
<dbReference type="InterPro" id="IPR006131">
    <property type="entry name" value="Asp_carbamoyltransf_Asp/Orn-bd"/>
</dbReference>
<feature type="domain" description="Aspartate/ornithine carbamoyltransferase carbamoyl-P binding" evidence="9">
    <location>
        <begin position="4"/>
        <end position="141"/>
    </location>
</feature>
<dbReference type="PRINTS" id="PR00100">
    <property type="entry name" value="AOTCASE"/>
</dbReference>
<feature type="binding site" evidence="7">
    <location>
        <position position="254"/>
    </location>
    <ligand>
        <name>carbamoyl phosphate</name>
        <dbReference type="ChEBI" id="CHEBI:58228"/>
    </ligand>
</feature>
<dbReference type="Gene3D" id="3.40.50.1370">
    <property type="entry name" value="Aspartate/ornithine carbamoyltransferase"/>
    <property type="match status" value="2"/>
</dbReference>
<dbReference type="PANTHER" id="PTHR45753">
    <property type="entry name" value="ORNITHINE CARBAMOYLTRANSFERASE, MITOCHONDRIAL"/>
    <property type="match status" value="1"/>
</dbReference>
<dbReference type="PRINTS" id="PR00101">
    <property type="entry name" value="ATCASE"/>
</dbReference>
<dbReference type="GO" id="GO:0006207">
    <property type="term" value="P:'de novo' pyrimidine nucleobase biosynthetic process"/>
    <property type="evidence" value="ECO:0007669"/>
    <property type="project" value="InterPro"/>
</dbReference>
<dbReference type="OrthoDB" id="9774690at2"/>
<name>A0A2N5HLT5_9BACI</name>
<evidence type="ECO:0000256" key="7">
    <source>
        <dbReference type="HAMAP-Rule" id="MF_00001"/>
    </source>
</evidence>